<evidence type="ECO:0000313" key="1">
    <source>
        <dbReference type="EMBL" id="MTE14150.1"/>
    </source>
</evidence>
<gene>
    <name evidence="1" type="ORF">GLP40_15430</name>
</gene>
<evidence type="ECO:0000313" key="2">
    <source>
        <dbReference type="Proteomes" id="UP000432464"/>
    </source>
</evidence>
<sequence>MVEVDLVRMRQLATDVRQRADAIAGKVPVAEDSRESARGLKPGVTGMEGSQIAISVEETVKTLDTVLKYHVGRLRAIADLTDAAATEFEGVDNTNACDIDKARPR</sequence>
<proteinExistence type="predicted"/>
<protein>
    <recommendedName>
        <fullName evidence="3">PE domain-containing protein</fullName>
    </recommendedName>
</protein>
<name>A0A6I3L062_9NOCA</name>
<dbReference type="InterPro" id="IPR022536">
    <property type="entry name" value="EspC"/>
</dbReference>
<accession>A0A6I3L062</accession>
<reference evidence="1 2" key="1">
    <citation type="submission" date="2019-11" db="EMBL/GenBank/DDBJ databases">
        <title>Nocardia sp. nov. CT2-14 isolated from soil.</title>
        <authorList>
            <person name="Kanchanasin P."/>
            <person name="Tanasupawat S."/>
            <person name="Yuki M."/>
            <person name="Kudo T."/>
        </authorList>
    </citation>
    <scope>NUCLEOTIDE SEQUENCE [LARGE SCALE GENOMIC DNA]</scope>
    <source>
        <strain evidence="1 2">CT2-14</strain>
    </source>
</reference>
<dbReference type="EMBL" id="WMBB01000006">
    <property type="protein sequence ID" value="MTE14150.1"/>
    <property type="molecule type" value="Genomic_DNA"/>
</dbReference>
<dbReference type="RefSeq" id="WP_154788548.1">
    <property type="nucleotide sequence ID" value="NZ_WMBB01000006.1"/>
</dbReference>
<dbReference type="GO" id="GO:0009306">
    <property type="term" value="P:protein secretion"/>
    <property type="evidence" value="ECO:0007669"/>
    <property type="project" value="InterPro"/>
</dbReference>
<dbReference type="AlphaFoldDB" id="A0A6I3L062"/>
<dbReference type="Pfam" id="PF10824">
    <property type="entry name" value="T7SS_ESX_EspC"/>
    <property type="match status" value="1"/>
</dbReference>
<dbReference type="Proteomes" id="UP000432464">
    <property type="component" value="Unassembled WGS sequence"/>
</dbReference>
<evidence type="ECO:0008006" key="3">
    <source>
        <dbReference type="Google" id="ProtNLM"/>
    </source>
</evidence>
<comment type="caution">
    <text evidence="1">The sequence shown here is derived from an EMBL/GenBank/DDBJ whole genome shotgun (WGS) entry which is preliminary data.</text>
</comment>
<keyword evidence="2" id="KW-1185">Reference proteome</keyword>
<organism evidence="1 2">
    <name type="scientific">Nocardia aurantiaca</name>
    <dbReference type="NCBI Taxonomy" id="2675850"/>
    <lineage>
        <taxon>Bacteria</taxon>
        <taxon>Bacillati</taxon>
        <taxon>Actinomycetota</taxon>
        <taxon>Actinomycetes</taxon>
        <taxon>Mycobacteriales</taxon>
        <taxon>Nocardiaceae</taxon>
        <taxon>Nocardia</taxon>
    </lineage>
</organism>